<evidence type="ECO:0000256" key="1">
    <source>
        <dbReference type="ARBA" id="ARBA00004651"/>
    </source>
</evidence>
<dbReference type="Pfam" id="PF01757">
    <property type="entry name" value="Acyl_transf_3"/>
    <property type="match status" value="1"/>
</dbReference>
<dbReference type="PANTHER" id="PTHR40074">
    <property type="entry name" value="O-ACETYLTRANSFERASE WECH"/>
    <property type="match status" value="1"/>
</dbReference>
<keyword evidence="4 7" id="KW-0812">Transmembrane</keyword>
<evidence type="ECO:0000256" key="2">
    <source>
        <dbReference type="ARBA" id="ARBA00007400"/>
    </source>
</evidence>
<feature type="transmembrane region" description="Helical" evidence="7">
    <location>
        <begin position="118"/>
        <end position="142"/>
    </location>
</feature>
<dbReference type="EMBL" id="JAHLOQ010000048">
    <property type="protein sequence ID" value="MBU5337310.1"/>
    <property type="molecule type" value="Genomic_DNA"/>
</dbReference>
<feature type="transmembrane region" description="Helical" evidence="7">
    <location>
        <begin position="149"/>
        <end position="167"/>
    </location>
</feature>
<dbReference type="RefSeq" id="WP_216571874.1">
    <property type="nucleotide sequence ID" value="NZ_JAHLOQ010000048.1"/>
</dbReference>
<feature type="transmembrane region" description="Helical" evidence="7">
    <location>
        <begin position="78"/>
        <end position="98"/>
    </location>
</feature>
<keyword evidence="5 7" id="KW-1133">Transmembrane helix</keyword>
<evidence type="ECO:0000259" key="8">
    <source>
        <dbReference type="Pfam" id="PF01757"/>
    </source>
</evidence>
<comment type="caution">
    <text evidence="9">The sequence shown here is derived from an EMBL/GenBank/DDBJ whole genome shotgun (WGS) entry which is preliminary data.</text>
</comment>
<proteinExistence type="inferred from homology"/>
<gene>
    <name evidence="9" type="ORF">KQI20_12740</name>
</gene>
<evidence type="ECO:0000256" key="6">
    <source>
        <dbReference type="ARBA" id="ARBA00023136"/>
    </source>
</evidence>
<feature type="domain" description="Acyltransferase 3" evidence="8">
    <location>
        <begin position="6"/>
        <end position="318"/>
    </location>
</feature>
<feature type="transmembrane region" description="Helical" evidence="7">
    <location>
        <begin position="221"/>
        <end position="242"/>
    </location>
</feature>
<keyword evidence="3" id="KW-1003">Cell membrane</keyword>
<keyword evidence="9" id="KW-0012">Acyltransferase</keyword>
<evidence type="ECO:0000256" key="5">
    <source>
        <dbReference type="ARBA" id="ARBA00022989"/>
    </source>
</evidence>
<feature type="transmembrane region" description="Helical" evidence="7">
    <location>
        <begin position="179"/>
        <end position="209"/>
    </location>
</feature>
<keyword evidence="10" id="KW-1185">Reference proteome</keyword>
<organism evidence="9 10">
    <name type="scientific">Intestinibacter bartlettii</name>
    <dbReference type="NCBI Taxonomy" id="261299"/>
    <lineage>
        <taxon>Bacteria</taxon>
        <taxon>Bacillati</taxon>
        <taxon>Bacillota</taxon>
        <taxon>Clostridia</taxon>
        <taxon>Peptostreptococcales</taxon>
        <taxon>Peptostreptococcaceae</taxon>
        <taxon>Intestinibacter</taxon>
    </lineage>
</organism>
<feature type="transmembrane region" description="Helical" evidence="7">
    <location>
        <begin position="12"/>
        <end position="30"/>
    </location>
</feature>
<feature type="transmembrane region" description="Helical" evidence="7">
    <location>
        <begin position="278"/>
        <end position="295"/>
    </location>
</feature>
<comment type="similarity">
    <text evidence="2">Belongs to the acyltransferase 3 family.</text>
</comment>
<keyword evidence="9" id="KW-0808">Transferase</keyword>
<reference evidence="9 10" key="1">
    <citation type="submission" date="2021-06" db="EMBL/GenBank/DDBJ databases">
        <authorList>
            <person name="Sun Q."/>
            <person name="Li D."/>
        </authorList>
    </citation>
    <scope>NUCLEOTIDE SEQUENCE [LARGE SCALE GENOMIC DNA]</scope>
    <source>
        <strain evidence="9 10">N19</strain>
    </source>
</reference>
<feature type="transmembrane region" description="Helical" evidence="7">
    <location>
        <begin position="301"/>
        <end position="322"/>
    </location>
</feature>
<evidence type="ECO:0000313" key="9">
    <source>
        <dbReference type="EMBL" id="MBU5337310.1"/>
    </source>
</evidence>
<evidence type="ECO:0000256" key="7">
    <source>
        <dbReference type="SAM" id="Phobius"/>
    </source>
</evidence>
<name>A0ABS6DZZ3_9FIRM</name>
<sequence length="336" mass="39569">MKKTIVGIDLFKLIAAILVVILHCTGNYFGEAGRLFVRNICSIAVPFFFITSGYFFGIGMQRYKNNQKKYFVEYEKKLIKMYTVWSIIGIPFMVKLYYGLYGNRPMYIFLLMIRNVFFTGTFGVYWYILSMIGASFLMYFFIKKDKVKIMYIMSSILFLFGVLYVGFQNSLGKNIIFYYMFRLTWIIFACERNFLMVGWFYMCIGYYFATHEINIKLSKSIKLFVFFTILKFSESFLNSLTLLDGNEICIFHSLQAIAFFLIALNLKLDCIKKYSKIMRELSSTIYFTHFLFIDILNPTQIGNTLITFIEVMILCLTFYVVVKKINNKKLNVFINA</sequence>
<dbReference type="InterPro" id="IPR002656">
    <property type="entry name" value="Acyl_transf_3_dom"/>
</dbReference>
<evidence type="ECO:0000313" key="10">
    <source>
        <dbReference type="Proteomes" id="UP001196301"/>
    </source>
</evidence>
<feature type="transmembrane region" description="Helical" evidence="7">
    <location>
        <begin position="36"/>
        <end position="57"/>
    </location>
</feature>
<accession>A0ABS6DZZ3</accession>
<keyword evidence="6 7" id="KW-0472">Membrane</keyword>
<comment type="subcellular location">
    <subcellularLocation>
        <location evidence="1">Cell membrane</location>
        <topology evidence="1">Multi-pass membrane protein</topology>
    </subcellularLocation>
</comment>
<evidence type="ECO:0000256" key="3">
    <source>
        <dbReference type="ARBA" id="ARBA00022475"/>
    </source>
</evidence>
<protein>
    <submittedName>
        <fullName evidence="9">Acyltransferase</fullName>
    </submittedName>
</protein>
<dbReference type="PANTHER" id="PTHR40074:SF2">
    <property type="entry name" value="O-ACETYLTRANSFERASE WECH"/>
    <property type="match status" value="1"/>
</dbReference>
<feature type="transmembrane region" description="Helical" evidence="7">
    <location>
        <begin position="248"/>
        <end position="266"/>
    </location>
</feature>
<dbReference type="GO" id="GO:0016746">
    <property type="term" value="F:acyltransferase activity"/>
    <property type="evidence" value="ECO:0007669"/>
    <property type="project" value="UniProtKB-KW"/>
</dbReference>
<dbReference type="Proteomes" id="UP001196301">
    <property type="component" value="Unassembled WGS sequence"/>
</dbReference>
<evidence type="ECO:0000256" key="4">
    <source>
        <dbReference type="ARBA" id="ARBA00022692"/>
    </source>
</evidence>